<dbReference type="Gene3D" id="3.30.9.60">
    <property type="match status" value="1"/>
</dbReference>
<name>A0ABR4L9F5_9EURO</name>
<evidence type="ECO:0000313" key="4">
    <source>
        <dbReference type="EMBL" id="KAL2861155.1"/>
    </source>
</evidence>
<dbReference type="Proteomes" id="UP001610432">
    <property type="component" value="Unassembled WGS sequence"/>
</dbReference>
<dbReference type="InterPro" id="IPR053212">
    <property type="entry name" value="DHP_3-monooxygenase"/>
</dbReference>
<proteinExistence type="predicted"/>
<evidence type="ECO:0000256" key="2">
    <source>
        <dbReference type="SAM" id="Phobius"/>
    </source>
</evidence>
<evidence type="ECO:0000313" key="5">
    <source>
        <dbReference type="Proteomes" id="UP001610432"/>
    </source>
</evidence>
<dbReference type="SUPFAM" id="SSF54373">
    <property type="entry name" value="FAD-linked reductases, C-terminal domain"/>
    <property type="match status" value="1"/>
</dbReference>
<feature type="domain" description="2,6-dihydroxypyridine 3-monooxygenase substrate binding" evidence="3">
    <location>
        <begin position="174"/>
        <end position="301"/>
    </location>
</feature>
<comment type="caution">
    <text evidence="4">The sequence shown here is derived from an EMBL/GenBank/DDBJ whole genome shotgun (WGS) entry which is preliminary data.</text>
</comment>
<dbReference type="Pfam" id="PF22607">
    <property type="entry name" value="FAD_binding-like"/>
    <property type="match status" value="1"/>
</dbReference>
<dbReference type="InterPro" id="IPR054707">
    <property type="entry name" value="DhpH_subs-bd"/>
</dbReference>
<protein>
    <recommendedName>
        <fullName evidence="3">2,6-dihydroxypyridine 3-monooxygenase substrate binding domain-containing protein</fullName>
    </recommendedName>
</protein>
<dbReference type="RefSeq" id="XP_070881049.1">
    <property type="nucleotide sequence ID" value="XM_071034814.1"/>
</dbReference>
<dbReference type="SUPFAM" id="SSF51905">
    <property type="entry name" value="FAD/NAD(P)-binding domain"/>
    <property type="match status" value="1"/>
</dbReference>
<feature type="transmembrane region" description="Helical" evidence="2">
    <location>
        <begin position="374"/>
        <end position="396"/>
    </location>
</feature>
<reference evidence="4 5" key="1">
    <citation type="submission" date="2024-07" db="EMBL/GenBank/DDBJ databases">
        <title>Section-level genome sequencing and comparative genomics of Aspergillus sections Usti and Cavernicolus.</title>
        <authorList>
            <consortium name="Lawrence Berkeley National Laboratory"/>
            <person name="Nybo J.L."/>
            <person name="Vesth T.C."/>
            <person name="Theobald S."/>
            <person name="Frisvad J.C."/>
            <person name="Larsen T.O."/>
            <person name="Kjaerboelling I."/>
            <person name="Rothschild-Mancinelli K."/>
            <person name="Lyhne E.K."/>
            <person name="Kogle M.E."/>
            <person name="Barry K."/>
            <person name="Clum A."/>
            <person name="Na H."/>
            <person name="Ledsgaard L."/>
            <person name="Lin J."/>
            <person name="Lipzen A."/>
            <person name="Kuo A."/>
            <person name="Riley R."/>
            <person name="Mondo S."/>
            <person name="Labutti K."/>
            <person name="Haridas S."/>
            <person name="Pangalinan J."/>
            <person name="Salamov A.A."/>
            <person name="Simmons B.A."/>
            <person name="Magnuson J.K."/>
            <person name="Chen J."/>
            <person name="Drula E."/>
            <person name="Henrissat B."/>
            <person name="Wiebenga A."/>
            <person name="Lubbers R.J."/>
            <person name="Gomes A.C."/>
            <person name="Macurrencykelacurrency M.R."/>
            <person name="Stajich J."/>
            <person name="Grigoriev I.V."/>
            <person name="Mortensen U.H."/>
            <person name="De Vries R.P."/>
            <person name="Baker S.E."/>
            <person name="Andersen M.R."/>
        </authorList>
    </citation>
    <scope>NUCLEOTIDE SEQUENCE [LARGE SCALE GENOMIC DNA]</scope>
    <source>
        <strain evidence="4 5">CBS 449.75</strain>
    </source>
</reference>
<dbReference type="InterPro" id="IPR036188">
    <property type="entry name" value="FAD/NAD-bd_sf"/>
</dbReference>
<dbReference type="PANTHER" id="PTHR47469:SF2">
    <property type="entry name" value="OS06G0597600 PROTEIN"/>
    <property type="match status" value="1"/>
</dbReference>
<accession>A0ABR4L9F5</accession>
<sequence>MAPPKSAIIQDPSKDRHSHESGVSIGPSVMALLSKYDATGRPPAIPTRFLSAAWRKRLRVFNTVWDHNMSNWGCLYLILRANFDGLVSKAVPHPPLPKPEDGKVEYMPGKRATGLHYDREKGVVEVRYVDVDVASGKEGGGGGGGSVSAEMVIAADGVHSTVRKILQVPTREDYAGYIAWRGTVPERLLSRETVDYFTNRLNFTLLKGTYFISYIIPTESGNVEPGKRLINWVWYYVVPTGSPEMKAIFTDINGKQHKNTVPQGLVNPAIWAKQLERYLPQTTSPLAEVVSLTPQPFVTKVGEVETTAATFFDGRLVLVGDAFTGFRSHLGKASEQAARHCLQMDRVWRGEITQEQRDREAVLYAKRLLLLNRMIGLTGLGYLWAVCKTGVAYIWLMLKYKLGGL</sequence>
<keyword evidence="2" id="KW-1133">Transmembrane helix</keyword>
<dbReference type="EMBL" id="JBFXLQ010000074">
    <property type="protein sequence ID" value="KAL2861155.1"/>
    <property type="molecule type" value="Genomic_DNA"/>
</dbReference>
<gene>
    <name evidence="4" type="ORF">BJX67DRAFT_391587</name>
</gene>
<evidence type="ECO:0000259" key="3">
    <source>
        <dbReference type="Pfam" id="PF22607"/>
    </source>
</evidence>
<dbReference type="PANTHER" id="PTHR47469">
    <property type="entry name" value="MONOOXYGENASE-LIKE"/>
    <property type="match status" value="1"/>
</dbReference>
<keyword evidence="2" id="KW-0812">Transmembrane</keyword>
<evidence type="ECO:0000256" key="1">
    <source>
        <dbReference type="SAM" id="MobiDB-lite"/>
    </source>
</evidence>
<organism evidence="4 5">
    <name type="scientific">Aspergillus lucknowensis</name>
    <dbReference type="NCBI Taxonomy" id="176173"/>
    <lineage>
        <taxon>Eukaryota</taxon>
        <taxon>Fungi</taxon>
        <taxon>Dikarya</taxon>
        <taxon>Ascomycota</taxon>
        <taxon>Pezizomycotina</taxon>
        <taxon>Eurotiomycetes</taxon>
        <taxon>Eurotiomycetidae</taxon>
        <taxon>Eurotiales</taxon>
        <taxon>Aspergillaceae</taxon>
        <taxon>Aspergillus</taxon>
        <taxon>Aspergillus subgen. Nidulantes</taxon>
    </lineage>
</organism>
<keyword evidence="2" id="KW-0472">Membrane</keyword>
<keyword evidence="5" id="KW-1185">Reference proteome</keyword>
<dbReference type="GeneID" id="98149886"/>
<feature type="region of interest" description="Disordered" evidence="1">
    <location>
        <begin position="1"/>
        <end position="22"/>
    </location>
</feature>